<sequence>MGVFTLGGLTTAPASSRTDLLAPATLATLTALGWLDEVGVVEIDPDVSDTAATQEEFGLTADTLANCVVVGGKREGVERIAACVVLATTRADVNNTVKRLLDVRKASFLPMERAVELTGMEYGGITPIGLPPEWPLLVDARVVADGVVVIIGSGVRRSKILLPGRLLGGLPSAQVIDGLGMPVSSESGAPR</sequence>
<dbReference type="Gene3D" id="3.90.960.10">
    <property type="entry name" value="YbaK/aminoacyl-tRNA synthetase-associated domain"/>
    <property type="match status" value="1"/>
</dbReference>
<dbReference type="KEGG" id="lse:F1C12_04445"/>
<dbReference type="InterPro" id="IPR007214">
    <property type="entry name" value="YbaK/aa-tRNA-synth-assoc-dom"/>
</dbReference>
<dbReference type="GO" id="GO:0002161">
    <property type="term" value="F:aminoacyl-tRNA deacylase activity"/>
    <property type="evidence" value="ECO:0007669"/>
    <property type="project" value="InterPro"/>
</dbReference>
<dbReference type="Pfam" id="PF04073">
    <property type="entry name" value="tRNA_edit"/>
    <property type="match status" value="1"/>
</dbReference>
<dbReference type="RefSeq" id="WP_185277616.1">
    <property type="nucleotide sequence ID" value="NZ_CP043641.1"/>
</dbReference>
<dbReference type="EMBL" id="CP043641">
    <property type="protein sequence ID" value="QNE34453.1"/>
    <property type="molecule type" value="Genomic_DNA"/>
</dbReference>
<dbReference type="InterPro" id="IPR036754">
    <property type="entry name" value="YbaK/aa-tRNA-synt-asso_dom_sf"/>
</dbReference>
<name>A0A7G6Y7I8_9MICO</name>
<dbReference type="Proteomes" id="UP000515511">
    <property type="component" value="Chromosome"/>
</dbReference>
<accession>A0A7G6Y7I8</accession>
<protein>
    <recommendedName>
        <fullName evidence="1">YbaK/aminoacyl-tRNA synthetase-associated domain-containing protein</fullName>
    </recommendedName>
</protein>
<proteinExistence type="predicted"/>
<feature type="domain" description="YbaK/aminoacyl-tRNA synthetase-associated" evidence="1">
    <location>
        <begin position="45"/>
        <end position="162"/>
    </location>
</feature>
<evidence type="ECO:0000259" key="1">
    <source>
        <dbReference type="Pfam" id="PF04073"/>
    </source>
</evidence>
<evidence type="ECO:0000313" key="3">
    <source>
        <dbReference type="Proteomes" id="UP000515511"/>
    </source>
</evidence>
<reference evidence="3" key="1">
    <citation type="submission" date="2019-09" db="EMBL/GenBank/DDBJ databases">
        <title>Antimicrobial potential of Antarctic Bacteria.</title>
        <authorList>
            <person name="Benaud N."/>
            <person name="Edwards R.J."/>
            <person name="Ferrari B.C."/>
        </authorList>
    </citation>
    <scope>NUCLEOTIDE SEQUENCE [LARGE SCALE GENOMIC DNA]</scope>
    <source>
        <strain evidence="3">INR9</strain>
    </source>
</reference>
<dbReference type="SUPFAM" id="SSF55826">
    <property type="entry name" value="YbaK/ProRS associated domain"/>
    <property type="match status" value="1"/>
</dbReference>
<organism evidence="2 3">
    <name type="scientific">Leifsonia shinshuensis</name>
    <dbReference type="NCBI Taxonomy" id="150026"/>
    <lineage>
        <taxon>Bacteria</taxon>
        <taxon>Bacillati</taxon>
        <taxon>Actinomycetota</taxon>
        <taxon>Actinomycetes</taxon>
        <taxon>Micrococcales</taxon>
        <taxon>Microbacteriaceae</taxon>
        <taxon>Leifsonia</taxon>
    </lineage>
</organism>
<gene>
    <name evidence="2" type="ORF">F1C12_04445</name>
</gene>
<dbReference type="AlphaFoldDB" id="A0A7G6Y7I8"/>
<evidence type="ECO:0000313" key="2">
    <source>
        <dbReference type="EMBL" id="QNE34453.1"/>
    </source>
</evidence>